<dbReference type="GO" id="GO:0006885">
    <property type="term" value="P:regulation of pH"/>
    <property type="evidence" value="ECO:0007669"/>
    <property type="project" value="InterPro"/>
</dbReference>
<evidence type="ECO:0000256" key="3">
    <source>
        <dbReference type="ARBA" id="ARBA00022692"/>
    </source>
</evidence>
<feature type="transmembrane region" description="Helical" evidence="6">
    <location>
        <begin position="35"/>
        <end position="56"/>
    </location>
</feature>
<feature type="transmembrane region" description="Helical" evidence="6">
    <location>
        <begin position="386"/>
        <end position="408"/>
    </location>
</feature>
<evidence type="ECO:0000256" key="6">
    <source>
        <dbReference type="SAM" id="Phobius"/>
    </source>
</evidence>
<evidence type="ECO:0000256" key="4">
    <source>
        <dbReference type="ARBA" id="ARBA00022989"/>
    </source>
</evidence>
<keyword evidence="3 6" id="KW-0812">Transmembrane</keyword>
<feature type="transmembrane region" description="Helical" evidence="6">
    <location>
        <begin position="169"/>
        <end position="192"/>
    </location>
</feature>
<keyword evidence="2" id="KW-1003">Cell membrane</keyword>
<dbReference type="EMBL" id="UOFR01000023">
    <property type="protein sequence ID" value="VAW93896.1"/>
    <property type="molecule type" value="Genomic_DNA"/>
</dbReference>
<dbReference type="HAMAP" id="MF_01844">
    <property type="entry name" value="NhaA"/>
    <property type="match status" value="1"/>
</dbReference>
<evidence type="ECO:0000313" key="7">
    <source>
        <dbReference type="EMBL" id="VAW93896.1"/>
    </source>
</evidence>
<organism evidence="7">
    <name type="scientific">hydrothermal vent metagenome</name>
    <dbReference type="NCBI Taxonomy" id="652676"/>
    <lineage>
        <taxon>unclassified sequences</taxon>
        <taxon>metagenomes</taxon>
        <taxon>ecological metagenomes</taxon>
    </lineage>
</organism>
<feature type="transmembrane region" description="Helical" evidence="6">
    <location>
        <begin position="143"/>
        <end position="162"/>
    </location>
</feature>
<dbReference type="InterPro" id="IPR023171">
    <property type="entry name" value="Na/H_antiporter_dom_sf"/>
</dbReference>
<feature type="transmembrane region" description="Helical" evidence="6">
    <location>
        <begin position="420"/>
        <end position="442"/>
    </location>
</feature>
<feature type="transmembrane region" description="Helical" evidence="6">
    <location>
        <begin position="198"/>
        <end position="218"/>
    </location>
</feature>
<dbReference type="PANTHER" id="PTHR30341:SF0">
    <property type="entry name" value="NA(+)_H(+) ANTIPORTER NHAA"/>
    <property type="match status" value="1"/>
</dbReference>
<sequence>MAIEKRVYFAPWEKAYQRLATPFEEFIHRQTTTGILLMTCAVIALIIANSPLIVPYEKLLNMKMGIFSGTWRIEHTVHSWINDGLMTIFFFVVGLEIKREILIGDLSKFKNAIIPVGAAIGGMLVPALFYYLINSDGVGARGWGIPMATDIAFAVGVMALLGSRVPKSLLTFLVALAIVDDLGAVTVIALFYTEQLNFMYLGAAVLITAFMYMLNLMGIRNSLPYFIFAVVLWIAMEGSGVHATIAGIFAAWTIPAYSRFTPKAFSKEVRSILDEFDESGEDGKSLINNPKQAGLAWKMGHAFDLGISPLQRLESGLHIPSTYLVIPLFALANAAIPLDFASISNAFLDPVAQGIVFGLVAGKLVGVAGSVWLMQKLGIGVLPKGINIKHIIGAGLVAGIGFTMSIFISDLAFRGDDDIVVVAKMGILFASLVAGISGFLWIRFFTEPAKE</sequence>
<reference evidence="7" key="1">
    <citation type="submission" date="2018-06" db="EMBL/GenBank/DDBJ databases">
        <authorList>
            <person name="Zhirakovskaya E."/>
        </authorList>
    </citation>
    <scope>NUCLEOTIDE SEQUENCE</scope>
</reference>
<feature type="transmembrane region" description="Helical" evidence="6">
    <location>
        <begin position="225"/>
        <end position="252"/>
    </location>
</feature>
<name>A0A3B1AMK3_9ZZZZ</name>
<dbReference type="GO" id="GO:0005886">
    <property type="term" value="C:plasma membrane"/>
    <property type="evidence" value="ECO:0007669"/>
    <property type="project" value="UniProtKB-SubCell"/>
</dbReference>
<evidence type="ECO:0000256" key="2">
    <source>
        <dbReference type="ARBA" id="ARBA00022475"/>
    </source>
</evidence>
<dbReference type="PANTHER" id="PTHR30341">
    <property type="entry name" value="SODIUM ION/PROTON ANTIPORTER NHAA-RELATED"/>
    <property type="match status" value="1"/>
</dbReference>
<evidence type="ECO:0000256" key="1">
    <source>
        <dbReference type="ARBA" id="ARBA00004429"/>
    </source>
</evidence>
<dbReference type="Gene3D" id="1.20.1530.10">
    <property type="entry name" value="Na+/H+ antiporter like domain"/>
    <property type="match status" value="1"/>
</dbReference>
<keyword evidence="5 6" id="KW-0472">Membrane</keyword>
<protein>
    <submittedName>
        <fullName evidence="7">Na+/H+ antiporter NhaA type</fullName>
    </submittedName>
</protein>
<dbReference type="InterPro" id="IPR004670">
    <property type="entry name" value="NhaA"/>
</dbReference>
<proteinExistence type="inferred from homology"/>
<dbReference type="NCBIfam" id="TIGR00773">
    <property type="entry name" value="NhaA"/>
    <property type="match status" value="1"/>
</dbReference>
<keyword evidence="4 6" id="KW-1133">Transmembrane helix</keyword>
<evidence type="ECO:0000256" key="5">
    <source>
        <dbReference type="ARBA" id="ARBA00023136"/>
    </source>
</evidence>
<dbReference type="GO" id="GO:0015385">
    <property type="term" value="F:sodium:proton antiporter activity"/>
    <property type="evidence" value="ECO:0007669"/>
    <property type="project" value="TreeGrafter"/>
</dbReference>
<feature type="transmembrane region" description="Helical" evidence="6">
    <location>
        <begin position="109"/>
        <end position="131"/>
    </location>
</feature>
<feature type="transmembrane region" description="Helical" evidence="6">
    <location>
        <begin position="354"/>
        <end position="374"/>
    </location>
</feature>
<accession>A0A3B1AMK3</accession>
<feature type="transmembrane region" description="Helical" evidence="6">
    <location>
        <begin position="76"/>
        <end position="97"/>
    </location>
</feature>
<dbReference type="Pfam" id="PF06965">
    <property type="entry name" value="Na_H_antiport_1"/>
    <property type="match status" value="1"/>
</dbReference>
<comment type="subcellular location">
    <subcellularLocation>
        <location evidence="1">Cell inner membrane</location>
        <topology evidence="1">Multi-pass membrane protein</topology>
    </subcellularLocation>
</comment>
<dbReference type="AlphaFoldDB" id="A0A3B1AMK3"/>
<gene>
    <name evidence="7" type="ORF">MNBD_GAMMA21-177</name>
</gene>